<dbReference type="Proteomes" id="UP001149954">
    <property type="component" value="Unassembled WGS sequence"/>
</dbReference>
<evidence type="ECO:0008006" key="4">
    <source>
        <dbReference type="Google" id="ProtNLM"/>
    </source>
</evidence>
<proteinExistence type="inferred from homology"/>
<accession>A0A9W9XVT8</accession>
<dbReference type="InterPro" id="IPR010061">
    <property type="entry name" value="MeMal-semiAld_DH"/>
</dbReference>
<dbReference type="OrthoDB" id="4368270at2759"/>
<evidence type="ECO:0000313" key="3">
    <source>
        <dbReference type="Proteomes" id="UP001149954"/>
    </source>
</evidence>
<gene>
    <name evidence="2" type="ORF">N7463_007081</name>
</gene>
<comment type="caution">
    <text evidence="2">The sequence shown here is derived from an EMBL/GenBank/DDBJ whole genome shotgun (WGS) entry which is preliminary data.</text>
</comment>
<comment type="similarity">
    <text evidence="1">Belongs to the aldehyde dehydrogenase family.</text>
</comment>
<dbReference type="GO" id="GO:0004491">
    <property type="term" value="F:methylmalonate-semialdehyde dehydrogenase (acylating, NAD) activity"/>
    <property type="evidence" value="ECO:0007669"/>
    <property type="project" value="InterPro"/>
</dbReference>
<dbReference type="EMBL" id="JAPWDS010000003">
    <property type="protein sequence ID" value="KAJ5504207.1"/>
    <property type="molecule type" value="Genomic_DNA"/>
</dbReference>
<sequence>MELPIEQVFETREQLLASIQQYALSHGYAITTIRSTKDKNITLGCDRGGVYHDRIKAPDGAKRRKTSTKRIGCPFRLYGKRLASNQWHIEHDVGN</sequence>
<dbReference type="PANTHER" id="PTHR43866">
    <property type="entry name" value="MALONATE-SEMIALDEHYDE DEHYDROGENASE"/>
    <property type="match status" value="1"/>
</dbReference>
<evidence type="ECO:0000313" key="2">
    <source>
        <dbReference type="EMBL" id="KAJ5504207.1"/>
    </source>
</evidence>
<keyword evidence="3" id="KW-1185">Reference proteome</keyword>
<dbReference type="GO" id="GO:0005739">
    <property type="term" value="C:mitochondrion"/>
    <property type="evidence" value="ECO:0007669"/>
    <property type="project" value="TreeGrafter"/>
</dbReference>
<dbReference type="AlphaFoldDB" id="A0A9W9XVT8"/>
<organism evidence="2 3">
    <name type="scientific">Penicillium fimorum</name>
    <dbReference type="NCBI Taxonomy" id="1882269"/>
    <lineage>
        <taxon>Eukaryota</taxon>
        <taxon>Fungi</taxon>
        <taxon>Dikarya</taxon>
        <taxon>Ascomycota</taxon>
        <taxon>Pezizomycotina</taxon>
        <taxon>Eurotiomycetes</taxon>
        <taxon>Eurotiomycetidae</taxon>
        <taxon>Eurotiales</taxon>
        <taxon>Aspergillaceae</taxon>
        <taxon>Penicillium</taxon>
    </lineage>
</organism>
<dbReference type="PANTHER" id="PTHR43866:SF3">
    <property type="entry name" value="METHYLMALONATE-SEMIALDEHYDE DEHYDROGENASE [ACYLATING], MITOCHONDRIAL"/>
    <property type="match status" value="1"/>
</dbReference>
<dbReference type="GO" id="GO:0006574">
    <property type="term" value="P:L-valine catabolic process"/>
    <property type="evidence" value="ECO:0007669"/>
    <property type="project" value="TreeGrafter"/>
</dbReference>
<dbReference type="GO" id="GO:0006210">
    <property type="term" value="P:thymine catabolic process"/>
    <property type="evidence" value="ECO:0007669"/>
    <property type="project" value="TreeGrafter"/>
</dbReference>
<reference evidence="2" key="1">
    <citation type="submission" date="2022-12" db="EMBL/GenBank/DDBJ databases">
        <authorList>
            <person name="Petersen C."/>
        </authorList>
    </citation>
    <scope>NUCLEOTIDE SEQUENCE</scope>
    <source>
        <strain evidence="2">IBT 29495</strain>
    </source>
</reference>
<name>A0A9W9XVT8_9EURO</name>
<evidence type="ECO:0000256" key="1">
    <source>
        <dbReference type="ARBA" id="ARBA00009986"/>
    </source>
</evidence>
<reference evidence="2" key="2">
    <citation type="journal article" date="2023" name="IMA Fungus">
        <title>Comparative genomic study of the Penicillium genus elucidates a diverse pangenome and 15 lateral gene transfer events.</title>
        <authorList>
            <person name="Petersen C."/>
            <person name="Sorensen T."/>
            <person name="Nielsen M.R."/>
            <person name="Sondergaard T.E."/>
            <person name="Sorensen J.L."/>
            <person name="Fitzpatrick D.A."/>
            <person name="Frisvad J.C."/>
            <person name="Nielsen K.L."/>
        </authorList>
    </citation>
    <scope>NUCLEOTIDE SEQUENCE</scope>
    <source>
        <strain evidence="2">IBT 29495</strain>
    </source>
</reference>
<protein>
    <recommendedName>
        <fullName evidence="4">FAR1 domain-containing protein</fullName>
    </recommendedName>
</protein>